<keyword evidence="4" id="KW-1185">Reference proteome</keyword>
<organism evidence="3 4">
    <name type="scientific">Merluccius polli</name>
    <name type="common">Benguela hake</name>
    <name type="synonym">Merluccius cadenati</name>
    <dbReference type="NCBI Taxonomy" id="89951"/>
    <lineage>
        <taxon>Eukaryota</taxon>
        <taxon>Metazoa</taxon>
        <taxon>Chordata</taxon>
        <taxon>Craniata</taxon>
        <taxon>Vertebrata</taxon>
        <taxon>Euteleostomi</taxon>
        <taxon>Actinopterygii</taxon>
        <taxon>Neopterygii</taxon>
        <taxon>Teleostei</taxon>
        <taxon>Neoteleostei</taxon>
        <taxon>Acanthomorphata</taxon>
        <taxon>Zeiogadaria</taxon>
        <taxon>Gadariae</taxon>
        <taxon>Gadiformes</taxon>
        <taxon>Gadoidei</taxon>
        <taxon>Merlucciidae</taxon>
        <taxon>Merluccius</taxon>
    </lineage>
</organism>
<evidence type="ECO:0000313" key="4">
    <source>
        <dbReference type="Proteomes" id="UP001174136"/>
    </source>
</evidence>
<name>A0AA47P933_MERPO</name>
<accession>A0AA47P933</accession>
<feature type="compositionally biased region" description="Basic and acidic residues" evidence="1">
    <location>
        <begin position="561"/>
        <end position="578"/>
    </location>
</feature>
<dbReference type="Pfam" id="PF00078">
    <property type="entry name" value="RVT_1"/>
    <property type="match status" value="1"/>
</dbReference>
<reference evidence="3" key="1">
    <citation type="journal article" date="2023" name="Front. Mar. Sci.">
        <title>A new Merluccius polli reference genome to investigate the effects of global change in West African waters.</title>
        <authorList>
            <person name="Mateo J.L."/>
            <person name="Blanco-Fernandez C."/>
            <person name="Garcia-Vazquez E."/>
            <person name="Machado-Schiaffino G."/>
        </authorList>
    </citation>
    <scope>NUCLEOTIDE SEQUENCE</scope>
    <source>
        <strain evidence="3">C29</strain>
        <tissue evidence="3">Fin</tissue>
    </source>
</reference>
<comment type="caution">
    <text evidence="3">The sequence shown here is derived from an EMBL/GenBank/DDBJ whole genome shotgun (WGS) entry which is preliminary data.</text>
</comment>
<dbReference type="AlphaFoldDB" id="A0AA47P933"/>
<dbReference type="InterPro" id="IPR000477">
    <property type="entry name" value="RT_dom"/>
</dbReference>
<feature type="region of interest" description="Disordered" evidence="1">
    <location>
        <begin position="650"/>
        <end position="669"/>
    </location>
</feature>
<evidence type="ECO:0000259" key="2">
    <source>
        <dbReference type="Pfam" id="PF00078"/>
    </source>
</evidence>
<dbReference type="SUPFAM" id="SSF56672">
    <property type="entry name" value="DNA/RNA polymerases"/>
    <property type="match status" value="1"/>
</dbReference>
<dbReference type="CDD" id="cd01650">
    <property type="entry name" value="RT_nLTR_like"/>
    <property type="match status" value="1"/>
</dbReference>
<gene>
    <name evidence="3" type="primary">YTX2_15</name>
    <name evidence="3" type="ORF">N1851_001981</name>
</gene>
<protein>
    <submittedName>
        <fullName evidence="3">Transposon TX1 uncharacterized protein</fullName>
    </submittedName>
</protein>
<evidence type="ECO:0000313" key="3">
    <source>
        <dbReference type="EMBL" id="KAK0155631.1"/>
    </source>
</evidence>
<dbReference type="InterPro" id="IPR043502">
    <property type="entry name" value="DNA/RNA_pol_sf"/>
</dbReference>
<feature type="region of interest" description="Disordered" evidence="1">
    <location>
        <begin position="553"/>
        <end position="585"/>
    </location>
</feature>
<feature type="domain" description="Reverse transcriptase" evidence="2">
    <location>
        <begin position="204"/>
        <end position="326"/>
    </location>
</feature>
<proteinExistence type="predicted"/>
<dbReference type="Proteomes" id="UP001174136">
    <property type="component" value="Unassembled WGS sequence"/>
</dbReference>
<feature type="region of interest" description="Disordered" evidence="1">
    <location>
        <begin position="676"/>
        <end position="695"/>
    </location>
</feature>
<dbReference type="PANTHER" id="PTHR19446">
    <property type="entry name" value="REVERSE TRANSCRIPTASES"/>
    <property type="match status" value="1"/>
</dbReference>
<evidence type="ECO:0000256" key="1">
    <source>
        <dbReference type="SAM" id="MobiDB-lite"/>
    </source>
</evidence>
<sequence length="756" mass="83626">MSDLEIEMVELQNAVESTGDRGHFEVLKSKKNMLEDLLGIRAQGALVRSRFQSANLMDAPSSFFFGLEKRSGQSKFVHTLRSADGHEITETAEIRREAVSFYSGLYRSEYRENEQLFTSLCDGLPKIAAEENPNLGEPLTMRELCTALQSMKGGKAPGIDGLTVDFYKAFWEELGEDFLSVVNESFKEKTLPYSCRRAVITLLPKKGDLQDIKNWRPVSLLCTDYKILSKALANRLREVLEQVIHQDQTYCVPSRSIVDNVSLIRDVLDVSSSLGLDVGFISMDQEKAFDRVEHLYLWKIMEWFGLNPGLIAMIKVLYQDIESVLKINGGLSAPFIVKVLEPAASLYWLLEEPLVGGARMDIQDSSTPSLTHTLCTTGLTTLRRLVDAAGPGLMDVHAVAALMGLKSVRHMEYILKRWSERLSVEDFELLRIYWEGEENPDAEDPFPDLELYIDFDGCSGLLLDTTNENGVDLYTVGASKEHMLPKRVVAMTTPAGADVCARLTRVQIMSQNKQFLSQKQACTSDTAAAGALSVYANRLEINTTGAVRSIIPPSLTAPEGPGERDLAGLERNTHDPPGSRRTLNITSGMFVSDGPECGTKTLVDVLKAFPGVSQSAADSRDRSHTSCRRAWRRGLAVSPESRVRRGGIRGFFTGLNGPPPPDPKKPAARQTDFLQPLKPPGPAARYRLSEGDKEPARIDSMDEACAEGISDEHYRLEGMGQVCFDLFWIGRKEIGAVVSAQLASTTNSVSDLTWLN</sequence>
<dbReference type="EMBL" id="JAOPHQ010000205">
    <property type="protein sequence ID" value="KAK0155631.1"/>
    <property type="molecule type" value="Genomic_DNA"/>
</dbReference>